<evidence type="ECO:0000313" key="2">
    <source>
        <dbReference type="Proteomes" id="UP001497535"/>
    </source>
</evidence>
<reference evidence="1" key="1">
    <citation type="submission" date="2023-11" db="EMBL/GenBank/DDBJ databases">
        <authorList>
            <person name="Poullet M."/>
        </authorList>
    </citation>
    <scope>NUCLEOTIDE SEQUENCE</scope>
    <source>
        <strain evidence="1">E1834</strain>
    </source>
</reference>
<comment type="caution">
    <text evidence="1">The sequence shown here is derived from an EMBL/GenBank/DDBJ whole genome shotgun (WGS) entry which is preliminary data.</text>
</comment>
<dbReference type="Proteomes" id="UP001497535">
    <property type="component" value="Unassembled WGS sequence"/>
</dbReference>
<protein>
    <submittedName>
        <fullName evidence="1">Uncharacterized protein</fullName>
    </submittedName>
</protein>
<proteinExistence type="predicted"/>
<name>A0ACB1AZR7_MELEN</name>
<accession>A0ACB1AZR7</accession>
<evidence type="ECO:0000313" key="1">
    <source>
        <dbReference type="EMBL" id="CAK5107918.1"/>
    </source>
</evidence>
<sequence>MANRAFCRQDEEYGLEDDETDSVFSVGYRPTIVFLLFLYLTYFYFFFCFWVIMELKRSGRTSIRKVVFQKMSPNEMLFVDERKVINLHRVTYLIYHMGFEPHVMKMINNVRPDRQTVLFFATFPKTMEALSRKVLERPAEIVSWSQCSL</sequence>
<dbReference type="EMBL" id="CAVMJV010000127">
    <property type="protein sequence ID" value="CAK5107918.1"/>
    <property type="molecule type" value="Genomic_DNA"/>
</dbReference>
<organism evidence="1 2">
    <name type="scientific">Meloidogyne enterolobii</name>
    <name type="common">Root-knot nematode worm</name>
    <name type="synonym">Meloidogyne mayaguensis</name>
    <dbReference type="NCBI Taxonomy" id="390850"/>
    <lineage>
        <taxon>Eukaryota</taxon>
        <taxon>Metazoa</taxon>
        <taxon>Ecdysozoa</taxon>
        <taxon>Nematoda</taxon>
        <taxon>Chromadorea</taxon>
        <taxon>Rhabditida</taxon>
        <taxon>Tylenchina</taxon>
        <taxon>Tylenchomorpha</taxon>
        <taxon>Tylenchoidea</taxon>
        <taxon>Meloidogynidae</taxon>
        <taxon>Meloidogyninae</taxon>
        <taxon>Meloidogyne</taxon>
    </lineage>
</organism>
<gene>
    <name evidence="1" type="ORF">MENTE1834_LOCUS43821</name>
</gene>
<keyword evidence="2" id="KW-1185">Reference proteome</keyword>